<evidence type="ECO:0000256" key="9">
    <source>
        <dbReference type="ARBA" id="ARBA00023049"/>
    </source>
</evidence>
<feature type="transmembrane region" description="Helical" evidence="12">
    <location>
        <begin position="37"/>
        <end position="57"/>
    </location>
</feature>
<evidence type="ECO:0000256" key="10">
    <source>
        <dbReference type="ARBA" id="ARBA00023136"/>
    </source>
</evidence>
<evidence type="ECO:0000256" key="6">
    <source>
        <dbReference type="ARBA" id="ARBA00022801"/>
    </source>
</evidence>
<evidence type="ECO:0000256" key="7">
    <source>
        <dbReference type="ARBA" id="ARBA00022833"/>
    </source>
</evidence>
<dbReference type="EMBL" id="JAAOLX010000005">
    <property type="protein sequence ID" value="NHQ86535.1"/>
    <property type="molecule type" value="Genomic_DNA"/>
</dbReference>
<keyword evidence="15" id="KW-1185">Reference proteome</keyword>
<comment type="subcellular location">
    <subcellularLocation>
        <location evidence="1">Cell membrane</location>
        <topology evidence="1">Multi-pass membrane protein</topology>
    </subcellularLocation>
</comment>
<reference evidence="14 15" key="1">
    <citation type="submission" date="2020-03" db="EMBL/GenBank/DDBJ databases">
        <title>Draft genome sequence of environmentally isolated violet-colored cultures.</title>
        <authorList>
            <person name="Wilson H.S."/>
        </authorList>
    </citation>
    <scope>NUCLEOTIDE SEQUENCE [LARGE SCALE GENOMIC DNA]</scope>
    <source>
        <strain evidence="14 15">HSC-16F04</strain>
    </source>
</reference>
<evidence type="ECO:0000256" key="5">
    <source>
        <dbReference type="ARBA" id="ARBA00022723"/>
    </source>
</evidence>
<keyword evidence="4 12" id="KW-0812">Transmembrane</keyword>
<keyword evidence="6 11" id="KW-0378">Hydrolase</keyword>
<keyword evidence="9 11" id="KW-0482">Metalloprotease</keyword>
<feature type="domain" description="Peptidase M48" evidence="13">
    <location>
        <begin position="79"/>
        <end position="283"/>
    </location>
</feature>
<keyword evidence="10 12" id="KW-0472">Membrane</keyword>
<keyword evidence="2" id="KW-1003">Cell membrane</keyword>
<dbReference type="Gene3D" id="3.30.2010.10">
    <property type="entry name" value="Metalloproteases ('zincins'), catalytic domain"/>
    <property type="match status" value="1"/>
</dbReference>
<evidence type="ECO:0000256" key="3">
    <source>
        <dbReference type="ARBA" id="ARBA00022670"/>
    </source>
</evidence>
<keyword evidence="7 11" id="KW-0862">Zinc</keyword>
<evidence type="ECO:0000256" key="8">
    <source>
        <dbReference type="ARBA" id="ARBA00022989"/>
    </source>
</evidence>
<dbReference type="Proteomes" id="UP000712570">
    <property type="component" value="Unassembled WGS sequence"/>
</dbReference>
<dbReference type="InterPro" id="IPR001915">
    <property type="entry name" value="Peptidase_M48"/>
</dbReference>
<dbReference type="RefSeq" id="WP_166825565.1">
    <property type="nucleotide sequence ID" value="NZ_JAAOLX010000005.1"/>
</dbReference>
<feature type="transmembrane region" description="Helical" evidence="12">
    <location>
        <begin position="159"/>
        <end position="181"/>
    </location>
</feature>
<feature type="transmembrane region" description="Helical" evidence="12">
    <location>
        <begin position="187"/>
        <end position="208"/>
    </location>
</feature>
<sequence length="285" mass="31607">MKRMGWFFLSNLALILLLVFAYHFTGADIHQSALGFFEVLVVVLFVSLLSAYFAFLFSRYKAKQSLESKMLNTPGNDVEGWLLATVAKQARLAGIPLPEVGIYDSADMNAYASGVSHSMISVSNGLLFFMPRAEAEAVLGHEICHLAYRDMPKLIAYQGVLNLGVFYLSVFSSYAVFALFLIQPDEILRFIAMLFAVLVFSVLSAALLMRFSRQLEFRADEGGAGLSQRPAMIAALERLNGERYTPLPEKMAVFGIKGSLASGVKRIFMSHPSLDERISLLKRHA</sequence>
<keyword evidence="5" id="KW-0479">Metal-binding</keyword>
<evidence type="ECO:0000256" key="11">
    <source>
        <dbReference type="RuleBase" id="RU003983"/>
    </source>
</evidence>
<dbReference type="GO" id="GO:0008237">
    <property type="term" value="F:metallopeptidase activity"/>
    <property type="evidence" value="ECO:0007669"/>
    <property type="project" value="UniProtKB-KW"/>
</dbReference>
<name>A0ABX0KVX2_9NEIS</name>
<comment type="caution">
    <text evidence="14">The sequence shown here is derived from an EMBL/GenBank/DDBJ whole genome shotgun (WGS) entry which is preliminary data.</text>
</comment>
<keyword evidence="8 12" id="KW-1133">Transmembrane helix</keyword>
<dbReference type="PANTHER" id="PTHR43221">
    <property type="entry name" value="PROTEASE HTPX"/>
    <property type="match status" value="1"/>
</dbReference>
<dbReference type="InterPro" id="IPR050083">
    <property type="entry name" value="HtpX_protease"/>
</dbReference>
<evidence type="ECO:0000313" key="14">
    <source>
        <dbReference type="EMBL" id="NHQ86535.1"/>
    </source>
</evidence>
<evidence type="ECO:0000256" key="4">
    <source>
        <dbReference type="ARBA" id="ARBA00022692"/>
    </source>
</evidence>
<proteinExistence type="inferred from homology"/>
<evidence type="ECO:0000256" key="1">
    <source>
        <dbReference type="ARBA" id="ARBA00004651"/>
    </source>
</evidence>
<evidence type="ECO:0000259" key="13">
    <source>
        <dbReference type="Pfam" id="PF01435"/>
    </source>
</evidence>
<dbReference type="CDD" id="cd07335">
    <property type="entry name" value="M48B_HtpX_like"/>
    <property type="match status" value="1"/>
</dbReference>
<keyword evidence="3 11" id="KW-0645">Protease</keyword>
<organism evidence="14 15">
    <name type="scientific">Iodobacter violaceini</name>
    <dbReference type="NCBI Taxonomy" id="3044271"/>
    <lineage>
        <taxon>Bacteria</taxon>
        <taxon>Pseudomonadati</taxon>
        <taxon>Pseudomonadota</taxon>
        <taxon>Betaproteobacteria</taxon>
        <taxon>Neisseriales</taxon>
        <taxon>Chitinibacteraceae</taxon>
        <taxon>Iodobacter</taxon>
    </lineage>
</organism>
<protein>
    <submittedName>
        <fullName evidence="14">M48 family metalloprotease</fullName>
    </submittedName>
</protein>
<dbReference type="Pfam" id="PF01435">
    <property type="entry name" value="Peptidase_M48"/>
    <property type="match status" value="1"/>
</dbReference>
<accession>A0ABX0KVX2</accession>
<evidence type="ECO:0000256" key="12">
    <source>
        <dbReference type="SAM" id="Phobius"/>
    </source>
</evidence>
<dbReference type="PANTHER" id="PTHR43221:SF1">
    <property type="entry name" value="PROTEASE HTPX"/>
    <property type="match status" value="1"/>
</dbReference>
<evidence type="ECO:0000313" key="15">
    <source>
        <dbReference type="Proteomes" id="UP000712570"/>
    </source>
</evidence>
<evidence type="ECO:0000256" key="2">
    <source>
        <dbReference type="ARBA" id="ARBA00022475"/>
    </source>
</evidence>
<gene>
    <name evidence="14" type="ORF">HA050_10455</name>
</gene>
<comment type="similarity">
    <text evidence="11">Belongs to the peptidase M48 family.</text>
</comment>
<comment type="cofactor">
    <cofactor evidence="11">
        <name>Zn(2+)</name>
        <dbReference type="ChEBI" id="CHEBI:29105"/>
    </cofactor>
    <text evidence="11">Binds 1 zinc ion per subunit.</text>
</comment>